<dbReference type="RefSeq" id="WP_090755349.1">
    <property type="nucleotide sequence ID" value="NZ_FNGE01000008.1"/>
</dbReference>
<dbReference type="Proteomes" id="UP000199555">
    <property type="component" value="Unassembled WGS sequence"/>
</dbReference>
<reference evidence="3" key="1">
    <citation type="submission" date="2016-10" db="EMBL/GenBank/DDBJ databases">
        <authorList>
            <person name="Varghese N."/>
            <person name="Submissions S."/>
        </authorList>
    </citation>
    <scope>NUCLEOTIDE SEQUENCE [LARGE SCALE GENOMIC DNA]</scope>
    <source>
        <strain evidence="3">CGMCC 1.7655</strain>
    </source>
</reference>
<feature type="region of interest" description="Disordered" evidence="1">
    <location>
        <begin position="93"/>
        <end position="119"/>
    </location>
</feature>
<gene>
    <name evidence="2" type="ORF">SAMN04487971_10850</name>
</gene>
<evidence type="ECO:0000256" key="1">
    <source>
        <dbReference type="SAM" id="MobiDB-lite"/>
    </source>
</evidence>
<dbReference type="InterPro" id="IPR003772">
    <property type="entry name" value="YceD"/>
</dbReference>
<dbReference type="OrthoDB" id="8443793at2"/>
<dbReference type="STRING" id="525640.SAMN04487971_10850"/>
<sequence length="176" mass="18934">MSSAPFTHALRLSQLSPRRPNPVDLSPDDEARARIAAALDLTAPPEVRLTGTITAAPNDAWLLEGRLTARVQQACVVTLAPVRTDIDEPVRRLYSPYASPPEGDEVEMPDDEIEPLGPTIDAGAVLVEALALALPPYPRREDAELPEGASDPDDEGDDAARRPFQGLADLLGRKDN</sequence>
<keyword evidence="3" id="KW-1185">Reference proteome</keyword>
<accession>A0A1G9ILQ6</accession>
<protein>
    <submittedName>
        <fullName evidence="2">Uncharacterized metal-binding protein YceD, DUF177 family</fullName>
    </submittedName>
</protein>
<evidence type="ECO:0000313" key="2">
    <source>
        <dbReference type="EMBL" id="SDL26067.1"/>
    </source>
</evidence>
<dbReference type="AlphaFoldDB" id="A0A1G9ILQ6"/>
<feature type="region of interest" description="Disordered" evidence="1">
    <location>
        <begin position="137"/>
        <end position="176"/>
    </location>
</feature>
<feature type="compositionally biased region" description="Acidic residues" evidence="1">
    <location>
        <begin position="102"/>
        <end position="114"/>
    </location>
</feature>
<dbReference type="Pfam" id="PF02620">
    <property type="entry name" value="YceD"/>
    <property type="match status" value="1"/>
</dbReference>
<name>A0A1G9ILQ6_9RHOB</name>
<organism evidence="2 3">
    <name type="scientific">Paracoccus chinensis</name>
    <dbReference type="NCBI Taxonomy" id="525640"/>
    <lineage>
        <taxon>Bacteria</taxon>
        <taxon>Pseudomonadati</taxon>
        <taxon>Pseudomonadota</taxon>
        <taxon>Alphaproteobacteria</taxon>
        <taxon>Rhodobacterales</taxon>
        <taxon>Paracoccaceae</taxon>
        <taxon>Paracoccus</taxon>
    </lineage>
</organism>
<evidence type="ECO:0000313" key="3">
    <source>
        <dbReference type="Proteomes" id="UP000199555"/>
    </source>
</evidence>
<proteinExistence type="predicted"/>
<dbReference type="EMBL" id="FNGE01000008">
    <property type="protein sequence ID" value="SDL26067.1"/>
    <property type="molecule type" value="Genomic_DNA"/>
</dbReference>
<feature type="region of interest" description="Disordered" evidence="1">
    <location>
        <begin position="1"/>
        <end position="29"/>
    </location>
</feature>